<keyword evidence="7" id="KW-1185">Reference proteome</keyword>
<dbReference type="OrthoDB" id="9795242at2"/>
<evidence type="ECO:0000313" key="6">
    <source>
        <dbReference type="EMBL" id="SHG61501.1"/>
    </source>
</evidence>
<feature type="DNA-binding region" description="H-T-H motif" evidence="4">
    <location>
        <begin position="29"/>
        <end position="48"/>
    </location>
</feature>
<gene>
    <name evidence="6" type="ORF">SAMN02745157_4529</name>
</gene>
<evidence type="ECO:0000256" key="3">
    <source>
        <dbReference type="ARBA" id="ARBA00023163"/>
    </source>
</evidence>
<protein>
    <submittedName>
        <fullName evidence="6">Transcriptional regulator, TetR family</fullName>
    </submittedName>
</protein>
<dbReference type="PANTHER" id="PTHR47506">
    <property type="entry name" value="TRANSCRIPTIONAL REGULATORY PROTEIN"/>
    <property type="match status" value="1"/>
</dbReference>
<organism evidence="6 7">
    <name type="scientific">Kaistia soli DSM 19436</name>
    <dbReference type="NCBI Taxonomy" id="1122133"/>
    <lineage>
        <taxon>Bacteria</taxon>
        <taxon>Pseudomonadati</taxon>
        <taxon>Pseudomonadota</taxon>
        <taxon>Alphaproteobacteria</taxon>
        <taxon>Hyphomicrobiales</taxon>
        <taxon>Kaistiaceae</taxon>
        <taxon>Kaistia</taxon>
    </lineage>
</organism>
<evidence type="ECO:0000256" key="2">
    <source>
        <dbReference type="ARBA" id="ARBA00023125"/>
    </source>
</evidence>
<dbReference type="SUPFAM" id="SSF46689">
    <property type="entry name" value="Homeodomain-like"/>
    <property type="match status" value="1"/>
</dbReference>
<accession>A0A1M5L912</accession>
<reference evidence="6 7" key="1">
    <citation type="submission" date="2016-11" db="EMBL/GenBank/DDBJ databases">
        <authorList>
            <person name="Jaros S."/>
            <person name="Januszkiewicz K."/>
            <person name="Wedrychowicz H."/>
        </authorList>
    </citation>
    <scope>NUCLEOTIDE SEQUENCE [LARGE SCALE GENOMIC DNA]</scope>
    <source>
        <strain evidence="6 7">DSM 19436</strain>
    </source>
</reference>
<sequence>MARPSEFDRNEAIDRSIKVFARHGFEAASTSDLIESMGIGRQSLYGAFGDKRGLFLEALHRYSDGSLQQMGEALATGTAVDAIEAALLVGLGSSRDIETGCLGVGSIIEFSRQDEDINALNDQAGEAVIAAFAERVRAGINAGEFDPDLDPDAVGRMLLALRSGLKVTARGGAKEAELRTTARLAMRGLARVGAS</sequence>
<dbReference type="RefSeq" id="WP_073057733.1">
    <property type="nucleotide sequence ID" value="NZ_FQUP01000006.1"/>
</dbReference>
<dbReference type="Proteomes" id="UP000184485">
    <property type="component" value="Unassembled WGS sequence"/>
</dbReference>
<evidence type="ECO:0000259" key="5">
    <source>
        <dbReference type="PROSITE" id="PS50977"/>
    </source>
</evidence>
<dbReference type="PANTHER" id="PTHR47506:SF1">
    <property type="entry name" value="HTH-TYPE TRANSCRIPTIONAL REGULATOR YJDC"/>
    <property type="match status" value="1"/>
</dbReference>
<proteinExistence type="predicted"/>
<dbReference type="GO" id="GO:0003677">
    <property type="term" value="F:DNA binding"/>
    <property type="evidence" value="ECO:0007669"/>
    <property type="project" value="UniProtKB-UniRule"/>
</dbReference>
<dbReference type="Pfam" id="PF00440">
    <property type="entry name" value="TetR_N"/>
    <property type="match status" value="1"/>
</dbReference>
<dbReference type="InterPro" id="IPR036271">
    <property type="entry name" value="Tet_transcr_reg_TetR-rel_C_sf"/>
</dbReference>
<dbReference type="InterPro" id="IPR009057">
    <property type="entry name" value="Homeodomain-like_sf"/>
</dbReference>
<keyword evidence="1" id="KW-0805">Transcription regulation</keyword>
<evidence type="ECO:0000256" key="1">
    <source>
        <dbReference type="ARBA" id="ARBA00023015"/>
    </source>
</evidence>
<keyword evidence="2 4" id="KW-0238">DNA-binding</keyword>
<dbReference type="Pfam" id="PF16925">
    <property type="entry name" value="TetR_C_13"/>
    <property type="match status" value="1"/>
</dbReference>
<dbReference type="Gene3D" id="1.10.357.10">
    <property type="entry name" value="Tetracycline Repressor, domain 2"/>
    <property type="match status" value="1"/>
</dbReference>
<dbReference type="EMBL" id="FQUP01000006">
    <property type="protein sequence ID" value="SHG61501.1"/>
    <property type="molecule type" value="Genomic_DNA"/>
</dbReference>
<evidence type="ECO:0000256" key="4">
    <source>
        <dbReference type="PROSITE-ProRule" id="PRU00335"/>
    </source>
</evidence>
<dbReference type="InterPro" id="IPR001647">
    <property type="entry name" value="HTH_TetR"/>
</dbReference>
<dbReference type="STRING" id="1122133.SAMN02745157_4529"/>
<name>A0A1M5L912_9HYPH</name>
<dbReference type="AlphaFoldDB" id="A0A1M5L912"/>
<evidence type="ECO:0000313" key="7">
    <source>
        <dbReference type="Proteomes" id="UP000184485"/>
    </source>
</evidence>
<keyword evidence="3" id="KW-0804">Transcription</keyword>
<dbReference type="Gene3D" id="1.10.10.60">
    <property type="entry name" value="Homeodomain-like"/>
    <property type="match status" value="1"/>
</dbReference>
<dbReference type="PROSITE" id="PS50977">
    <property type="entry name" value="HTH_TETR_2"/>
    <property type="match status" value="1"/>
</dbReference>
<dbReference type="SUPFAM" id="SSF48498">
    <property type="entry name" value="Tetracyclin repressor-like, C-terminal domain"/>
    <property type="match status" value="1"/>
</dbReference>
<feature type="domain" description="HTH tetR-type" evidence="5">
    <location>
        <begin position="6"/>
        <end position="66"/>
    </location>
</feature>
<dbReference type="InterPro" id="IPR011075">
    <property type="entry name" value="TetR_C"/>
</dbReference>